<evidence type="ECO:0000313" key="4">
    <source>
        <dbReference type="RefSeq" id="XP_018494535.1"/>
    </source>
</evidence>
<feature type="domain" description="Integrase catalytic" evidence="2">
    <location>
        <begin position="45"/>
        <end position="205"/>
    </location>
</feature>
<protein>
    <submittedName>
        <fullName evidence="4">Uncharacterized protein K02A2.6-like</fullName>
    </submittedName>
</protein>
<dbReference type="GO" id="GO:0015074">
    <property type="term" value="P:DNA integration"/>
    <property type="evidence" value="ECO:0007669"/>
    <property type="project" value="InterPro"/>
</dbReference>
<dbReference type="PANTHER" id="PTHR37984:SF8">
    <property type="entry name" value="CCHC-TYPE DOMAIN-CONTAINING PROTEIN"/>
    <property type="match status" value="1"/>
</dbReference>
<dbReference type="GeneID" id="108864081"/>
<dbReference type="SUPFAM" id="SSF53098">
    <property type="entry name" value="Ribonuclease H-like"/>
    <property type="match status" value="1"/>
</dbReference>
<dbReference type="FunFam" id="3.30.420.10:FF:000063">
    <property type="entry name" value="Retrovirus-related Pol polyprotein from transposon 297-like Protein"/>
    <property type="match status" value="1"/>
</dbReference>
<dbReference type="InterPro" id="IPR036397">
    <property type="entry name" value="RNaseH_sf"/>
</dbReference>
<reference evidence="4" key="1">
    <citation type="submission" date="2025-08" db="UniProtKB">
        <authorList>
            <consortium name="RefSeq"/>
        </authorList>
    </citation>
    <scope>IDENTIFICATION</scope>
</reference>
<feature type="region of interest" description="Disordered" evidence="1">
    <location>
        <begin position="279"/>
        <end position="392"/>
    </location>
</feature>
<feature type="compositionally biased region" description="Polar residues" evidence="1">
    <location>
        <begin position="347"/>
        <end position="364"/>
    </location>
</feature>
<dbReference type="Proteomes" id="UP000694867">
    <property type="component" value="Unplaced"/>
</dbReference>
<dbReference type="InterPro" id="IPR050951">
    <property type="entry name" value="Retrovirus_Pol_polyprotein"/>
</dbReference>
<name>A0AAJ7L3D4_9ACAR</name>
<dbReference type="GO" id="GO:0003676">
    <property type="term" value="F:nucleic acid binding"/>
    <property type="evidence" value="ECO:0007669"/>
    <property type="project" value="InterPro"/>
</dbReference>
<evidence type="ECO:0000256" key="1">
    <source>
        <dbReference type="SAM" id="MobiDB-lite"/>
    </source>
</evidence>
<evidence type="ECO:0000313" key="3">
    <source>
        <dbReference type="Proteomes" id="UP000694867"/>
    </source>
</evidence>
<dbReference type="RefSeq" id="XP_018494535.1">
    <property type="nucleotide sequence ID" value="XM_018639019.1"/>
</dbReference>
<dbReference type="InterPro" id="IPR001584">
    <property type="entry name" value="Integrase_cat-core"/>
</dbReference>
<feature type="compositionally biased region" description="Low complexity" evidence="1">
    <location>
        <begin position="335"/>
        <end position="346"/>
    </location>
</feature>
<gene>
    <name evidence="4" type="primary">LOC108864081</name>
</gene>
<dbReference type="AlphaFoldDB" id="A0AAJ7L3D4"/>
<dbReference type="PANTHER" id="PTHR37984">
    <property type="entry name" value="PROTEIN CBG26694"/>
    <property type="match status" value="1"/>
</dbReference>
<accession>A0AAJ7L3D4</accession>
<dbReference type="PROSITE" id="PS50994">
    <property type="entry name" value="INTEGRASE"/>
    <property type="match status" value="1"/>
</dbReference>
<proteinExistence type="predicted"/>
<dbReference type="InterPro" id="IPR012337">
    <property type="entry name" value="RNaseH-like_sf"/>
</dbReference>
<dbReference type="KEGG" id="goe:108864081"/>
<evidence type="ECO:0000259" key="2">
    <source>
        <dbReference type="PROSITE" id="PS50994"/>
    </source>
</evidence>
<keyword evidence="3" id="KW-1185">Reference proteome</keyword>
<sequence>MLQKARFLVFWPSIGADLREILDKCIPRRSRDRANTPLPLKPTAAPPHPWHTVGLDFIHHNNDTHLFIIDYFSKDFLIKKMTTTTATCVIKVLGEWWLLHCYPTVLVSDNGPPYASKGFEDQLKKWDIKRQPISPGHSQANGMVERHTQIIKSTIAKAQMSGADVMEALLTLRTSPLADGSSPAQISMGRTLRSSIPTSNRQVEAPIKNVWEIRKRTLGDAATIARAHFDKRARELPPLQPNQKVWVQIKTRLWKKGTVGRVLHDRAYEVKMSDGAIFRRNRTASRPDFANDARPNPSATPENVARPRDPMLSTTMTIPAEEQPSNPKAAEHDSSYTSTDSESEQSFNSAAQNSSDSSTATIQDPDTDLDAASNNEPSRAPENAAQSRYGRT</sequence>
<dbReference type="Gene3D" id="3.30.420.10">
    <property type="entry name" value="Ribonuclease H-like superfamily/Ribonuclease H"/>
    <property type="match status" value="1"/>
</dbReference>
<organism evidence="3 4">
    <name type="scientific">Galendromus occidentalis</name>
    <name type="common">western predatory mite</name>
    <dbReference type="NCBI Taxonomy" id="34638"/>
    <lineage>
        <taxon>Eukaryota</taxon>
        <taxon>Metazoa</taxon>
        <taxon>Ecdysozoa</taxon>
        <taxon>Arthropoda</taxon>
        <taxon>Chelicerata</taxon>
        <taxon>Arachnida</taxon>
        <taxon>Acari</taxon>
        <taxon>Parasitiformes</taxon>
        <taxon>Mesostigmata</taxon>
        <taxon>Gamasina</taxon>
        <taxon>Phytoseioidea</taxon>
        <taxon>Phytoseiidae</taxon>
        <taxon>Typhlodrominae</taxon>
        <taxon>Galendromus</taxon>
    </lineage>
</organism>